<dbReference type="InterPro" id="IPR001789">
    <property type="entry name" value="Sig_transdc_resp-reg_receiver"/>
</dbReference>
<keyword evidence="7" id="KW-1185">Reference proteome</keyword>
<keyword evidence="2 6" id="KW-0238">DNA-binding</keyword>
<dbReference type="SMART" id="SM00448">
    <property type="entry name" value="REC"/>
    <property type="match status" value="1"/>
</dbReference>
<dbReference type="EMBL" id="CP140153">
    <property type="protein sequence ID" value="WQH16516.1"/>
    <property type="molecule type" value="Genomic_DNA"/>
</dbReference>
<protein>
    <submittedName>
        <fullName evidence="6">LytTR family DNA-binding domain-containing protein</fullName>
    </submittedName>
</protein>
<evidence type="ECO:0000259" key="4">
    <source>
        <dbReference type="PROSITE" id="PS50110"/>
    </source>
</evidence>
<dbReference type="GO" id="GO:0003677">
    <property type="term" value="F:DNA binding"/>
    <property type="evidence" value="ECO:0007669"/>
    <property type="project" value="UniProtKB-KW"/>
</dbReference>
<gene>
    <name evidence="6" type="ORF">SR882_01060</name>
</gene>
<sequence length="238" mass="26505">MMRALIVDDEPLARARLRRLLGRLGGIEVVGEAGNADEACAAMRQVPDLVFLDIEMPGENGIQLAHRLREADLPPAIVFTTAHADHALPASETAPAGYLLKPIEPAALSAAVERAGRPNRCQQTRRPTLTVRLGREELRLGPEHVVAAMAEDKATHLYLLDPADGRRREAWIEPSLNELEERFDGQLLRLHRNSLVNAAQIHSVSHHDGQHRCHVHHLDEPLMISRRAWRSVREVLGD</sequence>
<dbReference type="InterPro" id="IPR007492">
    <property type="entry name" value="LytTR_DNA-bd_dom"/>
</dbReference>
<evidence type="ECO:0000259" key="5">
    <source>
        <dbReference type="PROSITE" id="PS50930"/>
    </source>
</evidence>
<dbReference type="Gene3D" id="3.40.50.2300">
    <property type="match status" value="1"/>
</dbReference>
<feature type="modified residue" description="4-aspartylphosphate" evidence="3">
    <location>
        <position position="53"/>
    </location>
</feature>
<reference evidence="6 7" key="1">
    <citation type="submission" date="2023-11" db="EMBL/GenBank/DDBJ databases">
        <title>MicrobeMod: A computational toolkit for identifying prokaryotic methylation and restriction-modification with nanopore sequencing.</title>
        <authorList>
            <person name="Crits-Christoph A."/>
            <person name="Kang S.C."/>
            <person name="Lee H."/>
            <person name="Ostrov N."/>
        </authorList>
    </citation>
    <scope>NUCLEOTIDE SEQUENCE [LARGE SCALE GENOMIC DNA]</scope>
    <source>
        <strain evidence="6 7">ATCC 49870</strain>
    </source>
</reference>
<keyword evidence="1" id="KW-0902">Two-component regulatory system</keyword>
<dbReference type="PROSITE" id="PS50110">
    <property type="entry name" value="RESPONSE_REGULATORY"/>
    <property type="match status" value="1"/>
</dbReference>
<evidence type="ECO:0000256" key="2">
    <source>
        <dbReference type="ARBA" id="ARBA00023125"/>
    </source>
</evidence>
<evidence type="ECO:0000313" key="7">
    <source>
        <dbReference type="Proteomes" id="UP001327459"/>
    </source>
</evidence>
<evidence type="ECO:0000313" key="6">
    <source>
        <dbReference type="EMBL" id="WQH16516.1"/>
    </source>
</evidence>
<proteinExistence type="predicted"/>
<dbReference type="PROSITE" id="PS50930">
    <property type="entry name" value="HTH_LYTTR"/>
    <property type="match status" value="1"/>
</dbReference>
<dbReference type="InterPro" id="IPR011006">
    <property type="entry name" value="CheY-like_superfamily"/>
</dbReference>
<dbReference type="Pfam" id="PF00072">
    <property type="entry name" value="Response_reg"/>
    <property type="match status" value="1"/>
</dbReference>
<dbReference type="SUPFAM" id="SSF52172">
    <property type="entry name" value="CheY-like"/>
    <property type="match status" value="1"/>
</dbReference>
<dbReference type="Proteomes" id="UP001327459">
    <property type="component" value="Chromosome"/>
</dbReference>
<dbReference type="InterPro" id="IPR039420">
    <property type="entry name" value="WalR-like"/>
</dbReference>
<dbReference type="Gene3D" id="2.40.50.1020">
    <property type="entry name" value="LytTr DNA-binding domain"/>
    <property type="match status" value="1"/>
</dbReference>
<dbReference type="Pfam" id="PF04397">
    <property type="entry name" value="LytTR"/>
    <property type="match status" value="1"/>
</dbReference>
<dbReference type="SMART" id="SM00850">
    <property type="entry name" value="LytTR"/>
    <property type="match status" value="1"/>
</dbReference>
<evidence type="ECO:0000256" key="3">
    <source>
        <dbReference type="PROSITE-ProRule" id="PRU00169"/>
    </source>
</evidence>
<feature type="domain" description="Response regulatory" evidence="4">
    <location>
        <begin position="3"/>
        <end position="116"/>
    </location>
</feature>
<dbReference type="PANTHER" id="PTHR48111">
    <property type="entry name" value="REGULATOR OF RPOS"/>
    <property type="match status" value="1"/>
</dbReference>
<feature type="domain" description="HTH LytTR-type" evidence="5">
    <location>
        <begin position="175"/>
        <end position="238"/>
    </location>
</feature>
<evidence type="ECO:0000256" key="1">
    <source>
        <dbReference type="ARBA" id="ARBA00023012"/>
    </source>
</evidence>
<accession>A0ABZ0YWG3</accession>
<dbReference type="RefSeq" id="WP_322521507.1">
    <property type="nucleotide sequence ID" value="NZ_CP140153.1"/>
</dbReference>
<keyword evidence="3" id="KW-0597">Phosphoprotein</keyword>
<dbReference type="PANTHER" id="PTHR48111:SF3">
    <property type="entry name" value="TRANSCRIPTIONAL REGULATORY PROTEIN BTSR"/>
    <property type="match status" value="1"/>
</dbReference>
<name>A0ABZ0YWG3_9GAMM</name>
<organism evidence="6 7">
    <name type="scientific">Guyparkeria halophila</name>
    <dbReference type="NCBI Taxonomy" id="47960"/>
    <lineage>
        <taxon>Bacteria</taxon>
        <taxon>Pseudomonadati</taxon>
        <taxon>Pseudomonadota</taxon>
        <taxon>Gammaproteobacteria</taxon>
        <taxon>Chromatiales</taxon>
        <taxon>Thioalkalibacteraceae</taxon>
        <taxon>Guyparkeria</taxon>
    </lineage>
</organism>